<feature type="transmembrane region" description="Helical" evidence="6">
    <location>
        <begin position="6"/>
        <end position="22"/>
    </location>
</feature>
<name>A0A2P5BDL8_TREOI</name>
<dbReference type="SUPFAM" id="SSF48264">
    <property type="entry name" value="Cytochrome P450"/>
    <property type="match status" value="1"/>
</dbReference>
<keyword evidence="6" id="KW-0812">Transmembrane</keyword>
<proteinExistence type="predicted"/>
<dbReference type="AlphaFoldDB" id="A0A2P5BDL8"/>
<dbReference type="STRING" id="63057.A0A2P5BDL8"/>
<dbReference type="OrthoDB" id="1055148at2759"/>
<dbReference type="PRINTS" id="PR00463">
    <property type="entry name" value="EP450I"/>
</dbReference>
<keyword evidence="3" id="KW-0560">Oxidoreductase</keyword>
<organism evidence="7 8">
    <name type="scientific">Trema orientale</name>
    <name type="common">Charcoal tree</name>
    <name type="synonym">Celtis orientalis</name>
    <dbReference type="NCBI Taxonomy" id="63057"/>
    <lineage>
        <taxon>Eukaryota</taxon>
        <taxon>Viridiplantae</taxon>
        <taxon>Streptophyta</taxon>
        <taxon>Embryophyta</taxon>
        <taxon>Tracheophyta</taxon>
        <taxon>Spermatophyta</taxon>
        <taxon>Magnoliopsida</taxon>
        <taxon>eudicotyledons</taxon>
        <taxon>Gunneridae</taxon>
        <taxon>Pentapetalae</taxon>
        <taxon>rosids</taxon>
        <taxon>fabids</taxon>
        <taxon>Rosales</taxon>
        <taxon>Cannabaceae</taxon>
        <taxon>Trema</taxon>
    </lineage>
</organism>
<dbReference type="InterPro" id="IPR002401">
    <property type="entry name" value="Cyt_P450_E_grp-I"/>
</dbReference>
<dbReference type="InterPro" id="IPR050651">
    <property type="entry name" value="Plant_Cytochrome_P450_Monoox"/>
</dbReference>
<dbReference type="PANTHER" id="PTHR47947:SF13">
    <property type="entry name" value="CYTOCHROME P450, FAMILY 81, SUBFAMILY K, POLYPEPTIDE 1-RELATED"/>
    <property type="match status" value="1"/>
</dbReference>
<evidence type="ECO:0000313" key="7">
    <source>
        <dbReference type="EMBL" id="PON46880.1"/>
    </source>
</evidence>
<dbReference type="Gene3D" id="1.10.630.10">
    <property type="entry name" value="Cytochrome P450"/>
    <property type="match status" value="1"/>
</dbReference>
<evidence type="ECO:0000256" key="4">
    <source>
        <dbReference type="ARBA" id="ARBA00023004"/>
    </source>
</evidence>
<keyword evidence="6" id="KW-0472">Membrane</keyword>
<feature type="non-terminal residue" evidence="7">
    <location>
        <position position="251"/>
    </location>
</feature>
<keyword evidence="6" id="KW-1133">Transmembrane helix</keyword>
<feature type="transmembrane region" description="Helical" evidence="6">
    <location>
        <begin position="168"/>
        <end position="185"/>
    </location>
</feature>
<reference evidence="8" key="1">
    <citation type="submission" date="2016-06" db="EMBL/GenBank/DDBJ databases">
        <title>Parallel loss of symbiosis genes in relatives of nitrogen-fixing non-legume Parasponia.</title>
        <authorList>
            <person name="Van Velzen R."/>
            <person name="Holmer R."/>
            <person name="Bu F."/>
            <person name="Rutten L."/>
            <person name="Van Zeijl A."/>
            <person name="Liu W."/>
            <person name="Santuari L."/>
            <person name="Cao Q."/>
            <person name="Sharma T."/>
            <person name="Shen D."/>
            <person name="Roswanjaya Y."/>
            <person name="Wardhani T."/>
            <person name="Kalhor M.S."/>
            <person name="Jansen J."/>
            <person name="Van den Hoogen J."/>
            <person name="Gungor B."/>
            <person name="Hartog M."/>
            <person name="Hontelez J."/>
            <person name="Verver J."/>
            <person name="Yang W.-C."/>
            <person name="Schijlen E."/>
            <person name="Repin R."/>
            <person name="Schilthuizen M."/>
            <person name="Schranz E."/>
            <person name="Heidstra R."/>
            <person name="Miyata K."/>
            <person name="Fedorova E."/>
            <person name="Kohlen W."/>
            <person name="Bisseling T."/>
            <person name="Smit S."/>
            <person name="Geurts R."/>
        </authorList>
    </citation>
    <scope>NUCLEOTIDE SEQUENCE [LARGE SCALE GENOMIC DNA]</scope>
    <source>
        <strain evidence="8">cv. RG33-2</strain>
    </source>
</reference>
<comment type="caution">
    <text evidence="7">The sequence shown here is derived from an EMBL/GenBank/DDBJ whole genome shotgun (WGS) entry which is preliminary data.</text>
</comment>
<sequence>MVDLYPYIALFLFIFLTPKLVFRRHNQNSPPSPISLPLIGHLHLLKQPLYQTLETLSLKHGPIFSLQLGCRTCLVVSSPSAVQECLAKNDVVFANRPRSMASDIFSYSYTNLVLAPYGQLWRSLRKLSTIELFSQKSLQKFSKVREEEVSSIVGQVFKRISFGQSQKVQLNQYFSVLMFSIMMRISVGKRLTGDEQIEELKDTFFPSLTLTTICDYLPILRWIGYKGLQKKMIKSQKKRDEFLRGWIEEIR</sequence>
<evidence type="ECO:0000256" key="3">
    <source>
        <dbReference type="ARBA" id="ARBA00023002"/>
    </source>
</evidence>
<keyword evidence="1" id="KW-0349">Heme</keyword>
<keyword evidence="8" id="KW-1185">Reference proteome</keyword>
<evidence type="ECO:0000256" key="6">
    <source>
        <dbReference type="SAM" id="Phobius"/>
    </source>
</evidence>
<keyword evidence="2" id="KW-0479">Metal-binding</keyword>
<accession>A0A2P5BDL8</accession>
<dbReference type="InterPro" id="IPR001128">
    <property type="entry name" value="Cyt_P450"/>
</dbReference>
<evidence type="ECO:0000313" key="8">
    <source>
        <dbReference type="Proteomes" id="UP000237000"/>
    </source>
</evidence>
<protein>
    <submittedName>
        <fullName evidence="7">Cytochrome P450, E-class, group I</fullName>
    </submittedName>
</protein>
<dbReference type="Proteomes" id="UP000237000">
    <property type="component" value="Unassembled WGS sequence"/>
</dbReference>
<evidence type="ECO:0000256" key="1">
    <source>
        <dbReference type="ARBA" id="ARBA00022617"/>
    </source>
</evidence>
<keyword evidence="4" id="KW-0408">Iron</keyword>
<dbReference type="EMBL" id="JXTC01000545">
    <property type="protein sequence ID" value="PON46880.1"/>
    <property type="molecule type" value="Genomic_DNA"/>
</dbReference>
<dbReference type="GO" id="GO:0020037">
    <property type="term" value="F:heme binding"/>
    <property type="evidence" value="ECO:0007669"/>
    <property type="project" value="InterPro"/>
</dbReference>
<dbReference type="GO" id="GO:0005506">
    <property type="term" value="F:iron ion binding"/>
    <property type="evidence" value="ECO:0007669"/>
    <property type="project" value="InterPro"/>
</dbReference>
<dbReference type="GO" id="GO:0004497">
    <property type="term" value="F:monooxygenase activity"/>
    <property type="evidence" value="ECO:0007669"/>
    <property type="project" value="UniProtKB-KW"/>
</dbReference>
<keyword evidence="5" id="KW-0503">Monooxygenase</keyword>
<feature type="transmembrane region" description="Helical" evidence="6">
    <location>
        <begin position="205"/>
        <end position="224"/>
    </location>
</feature>
<evidence type="ECO:0000256" key="5">
    <source>
        <dbReference type="ARBA" id="ARBA00023033"/>
    </source>
</evidence>
<dbReference type="InParanoid" id="A0A2P5BDL8"/>
<evidence type="ECO:0000256" key="2">
    <source>
        <dbReference type="ARBA" id="ARBA00022723"/>
    </source>
</evidence>
<dbReference type="InterPro" id="IPR036396">
    <property type="entry name" value="Cyt_P450_sf"/>
</dbReference>
<dbReference type="GO" id="GO:0016705">
    <property type="term" value="F:oxidoreductase activity, acting on paired donors, with incorporation or reduction of molecular oxygen"/>
    <property type="evidence" value="ECO:0007669"/>
    <property type="project" value="InterPro"/>
</dbReference>
<dbReference type="PANTHER" id="PTHR47947">
    <property type="entry name" value="CYTOCHROME P450 82C3-RELATED"/>
    <property type="match status" value="1"/>
</dbReference>
<gene>
    <name evidence="7" type="ORF">TorRG33x02_324710</name>
</gene>
<dbReference type="Pfam" id="PF00067">
    <property type="entry name" value="p450"/>
    <property type="match status" value="1"/>
</dbReference>